<gene>
    <name evidence="2" type="ORF">QBC46DRAFT_425822</name>
</gene>
<reference evidence="3" key="1">
    <citation type="journal article" date="2023" name="Mol. Phylogenet. Evol.">
        <title>Genome-scale phylogeny and comparative genomics of the fungal order Sordariales.</title>
        <authorList>
            <person name="Hensen N."/>
            <person name="Bonometti L."/>
            <person name="Westerberg I."/>
            <person name="Brannstrom I.O."/>
            <person name="Guillou S."/>
            <person name="Cros-Aarteil S."/>
            <person name="Calhoun S."/>
            <person name="Haridas S."/>
            <person name="Kuo A."/>
            <person name="Mondo S."/>
            <person name="Pangilinan J."/>
            <person name="Riley R."/>
            <person name="LaButti K."/>
            <person name="Andreopoulos B."/>
            <person name="Lipzen A."/>
            <person name="Chen C."/>
            <person name="Yan M."/>
            <person name="Daum C."/>
            <person name="Ng V."/>
            <person name="Clum A."/>
            <person name="Steindorff A."/>
            <person name="Ohm R.A."/>
            <person name="Martin F."/>
            <person name="Silar P."/>
            <person name="Natvig D.O."/>
            <person name="Lalanne C."/>
            <person name="Gautier V."/>
            <person name="Ament-Velasquez S.L."/>
            <person name="Kruys A."/>
            <person name="Hutchinson M.I."/>
            <person name="Powell A.J."/>
            <person name="Barry K."/>
            <person name="Miller A.N."/>
            <person name="Grigoriev I.V."/>
            <person name="Debuchy R."/>
            <person name="Gladieux P."/>
            <person name="Hiltunen Thoren M."/>
            <person name="Johannesson H."/>
        </authorList>
    </citation>
    <scope>NUCLEOTIDE SEQUENCE [LARGE SCALE GENOMIC DNA]</scope>
    <source>
        <strain evidence="3">CBS 340.73</strain>
    </source>
</reference>
<feature type="region of interest" description="Disordered" evidence="1">
    <location>
        <begin position="375"/>
        <end position="397"/>
    </location>
</feature>
<dbReference type="GO" id="GO:0005085">
    <property type="term" value="F:guanyl-nucleotide exchange factor activity"/>
    <property type="evidence" value="ECO:0007669"/>
    <property type="project" value="InterPro"/>
</dbReference>
<dbReference type="PANTHER" id="PTHR10957">
    <property type="entry name" value="RAP1 GTPASE-GDP DISSOCIATION STIMULATOR 1"/>
    <property type="match status" value="1"/>
</dbReference>
<dbReference type="InterPro" id="IPR040144">
    <property type="entry name" value="RAP1GDS1"/>
</dbReference>
<dbReference type="AlphaFoldDB" id="A0AAN6NDA9"/>
<dbReference type="InterPro" id="IPR011989">
    <property type="entry name" value="ARM-like"/>
</dbReference>
<sequence length="763" mass="82180">MARTPEEIAALFQTTSGTPLNGSAEDGVITEEEKIWRTGKLRDVLITAQQAWLTGSEDLDLIAEKIADGARDPSWRLPIGDSGLLSLFLTIIPSVEGLRQPLKIHALRIIGNSSADCDENRARVVESGQLTGTVMNLLSDDTLLAFVIPVLYNVCVDYPPAQKQVCEAALSSKLVDILSSERLMRCEAFLNLIIRILELLVDQDAEPRVANPFSPSLLLNLALSNPRLFDLEDYTSLLTVALAYLTYEQLQKQFLESRSFELLQQAFEDSYARFDISSAAANDPETIDQLRQCWQAFESIFADVSAQPAFGQIYPLGSPAVARLVTWLAPQNSTHPHMQTAACLSLGNLSRSDESSMALVQSVYQHLSTILSNALPPAPGSTPATTSTPGSTTPVGGPSAQLLHAALSFLKNLAIPAANKPLLGSLLATTLPRLWTTTSTQPQVQFAAVSLTRLLLVNCPANVRRICSPLSPDPASPAHDRSNLHVLMDLSKRADAEPTKMEIARAICSVCRVLHSTPVLTVLPEDWAPPPTDQKDVGDAEHSTTTSSSSSRRGRFYEAHSDMAKSLSELIAQRLFPTVRSEAFFVFALMSRSLDGARMVLRALQPFEACRALVEAVTGRDMFDGTRLAGVEGEGEAEFAAALTTTATTAKDSTGGEGDNSNKAAAAAAAAENDLLTELGLQGLQPQQVDPKGGPGGGSLNTGMGAKVDRENGLVLVAEILRNFPDYMPPFRRNLFEEMLAKGGELVLHERKQDIDHGGSGSS</sequence>
<feature type="compositionally biased region" description="Low complexity" evidence="1">
    <location>
        <begin position="381"/>
        <end position="397"/>
    </location>
</feature>
<dbReference type="Proteomes" id="UP001303473">
    <property type="component" value="Unassembled WGS sequence"/>
</dbReference>
<dbReference type="EMBL" id="MU853772">
    <property type="protein sequence ID" value="KAK3942673.1"/>
    <property type="molecule type" value="Genomic_DNA"/>
</dbReference>
<dbReference type="Gene3D" id="1.25.10.10">
    <property type="entry name" value="Leucine-rich Repeat Variant"/>
    <property type="match status" value="2"/>
</dbReference>
<organism evidence="2 3">
    <name type="scientific">Diplogelasinospora grovesii</name>
    <dbReference type="NCBI Taxonomy" id="303347"/>
    <lineage>
        <taxon>Eukaryota</taxon>
        <taxon>Fungi</taxon>
        <taxon>Dikarya</taxon>
        <taxon>Ascomycota</taxon>
        <taxon>Pezizomycotina</taxon>
        <taxon>Sordariomycetes</taxon>
        <taxon>Sordariomycetidae</taxon>
        <taxon>Sordariales</taxon>
        <taxon>Diplogelasinosporaceae</taxon>
        <taxon>Diplogelasinospora</taxon>
    </lineage>
</organism>
<evidence type="ECO:0000313" key="3">
    <source>
        <dbReference type="Proteomes" id="UP001303473"/>
    </source>
</evidence>
<accession>A0AAN6NDA9</accession>
<feature type="region of interest" description="Disordered" evidence="1">
    <location>
        <begin position="525"/>
        <end position="554"/>
    </location>
</feature>
<keyword evidence="3" id="KW-1185">Reference proteome</keyword>
<evidence type="ECO:0000313" key="2">
    <source>
        <dbReference type="EMBL" id="KAK3942673.1"/>
    </source>
</evidence>
<name>A0AAN6NDA9_9PEZI</name>
<evidence type="ECO:0000256" key="1">
    <source>
        <dbReference type="SAM" id="MobiDB-lite"/>
    </source>
</evidence>
<proteinExistence type="predicted"/>
<dbReference type="SUPFAM" id="SSF48371">
    <property type="entry name" value="ARM repeat"/>
    <property type="match status" value="1"/>
</dbReference>
<protein>
    <submittedName>
        <fullName evidence="2">Uncharacterized protein</fullName>
    </submittedName>
</protein>
<comment type="caution">
    <text evidence="2">The sequence shown here is derived from an EMBL/GenBank/DDBJ whole genome shotgun (WGS) entry which is preliminary data.</text>
</comment>
<feature type="compositionally biased region" description="Basic and acidic residues" evidence="1">
    <location>
        <begin position="533"/>
        <end position="542"/>
    </location>
</feature>
<dbReference type="InterPro" id="IPR016024">
    <property type="entry name" value="ARM-type_fold"/>
</dbReference>